<comment type="caution">
    <text evidence="9">The sequence shown here is derived from an EMBL/GenBank/DDBJ whole genome shotgun (WGS) entry which is preliminary data.</text>
</comment>
<evidence type="ECO:0000256" key="3">
    <source>
        <dbReference type="ARBA" id="ARBA00022475"/>
    </source>
</evidence>
<keyword evidence="6 7" id="KW-0472">Membrane</keyword>
<evidence type="ECO:0000256" key="1">
    <source>
        <dbReference type="ARBA" id="ARBA00004651"/>
    </source>
</evidence>
<keyword evidence="10" id="KW-1185">Reference proteome</keyword>
<accession>A0A7Y9ET45</accession>
<evidence type="ECO:0000256" key="7">
    <source>
        <dbReference type="RuleBase" id="RU363032"/>
    </source>
</evidence>
<dbReference type="PANTHER" id="PTHR43386:SF1">
    <property type="entry name" value="D,D-DIPEPTIDE TRANSPORT SYSTEM PERMEASE PROTEIN DDPC-RELATED"/>
    <property type="match status" value="1"/>
</dbReference>
<dbReference type="InterPro" id="IPR050366">
    <property type="entry name" value="BP-dependent_transpt_permease"/>
</dbReference>
<evidence type="ECO:0000256" key="4">
    <source>
        <dbReference type="ARBA" id="ARBA00022692"/>
    </source>
</evidence>
<proteinExistence type="inferred from homology"/>
<sequence>MTTTTTATLVSRLGRRVSPVPAGGVRAITLRSIARTPRALLGLIMTLLVIGVAVLGAFWTPYNPTEFNAGAPFTAPDFAYPMGTDVYGRDILSRVMAGSGVSLTVSAAAVAGALVIGTVFGVAAGYFGGIADAVLTRTIDILLAIPGLVMALGIVTLLGPSAQSVTVALIAVYSWQFARIVRSSVVSARSRPYVEASRGVGSSAFGIIGRDVFPSLLPVLIVQVTTAFAWGILDEASIGFLGLGVQPPDPSWGSLLIEGREFMYEAPWLAVGAGAVVVVAVLGVNLLGDGLRDIVDPRSGGVNS</sequence>
<dbReference type="Pfam" id="PF00528">
    <property type="entry name" value="BPD_transp_1"/>
    <property type="match status" value="1"/>
</dbReference>
<dbReference type="InterPro" id="IPR035906">
    <property type="entry name" value="MetI-like_sf"/>
</dbReference>
<dbReference type="AlphaFoldDB" id="A0A7Y9ET45"/>
<feature type="transmembrane region" description="Helical" evidence="7">
    <location>
        <begin position="39"/>
        <end position="59"/>
    </location>
</feature>
<dbReference type="Gene3D" id="1.10.3720.10">
    <property type="entry name" value="MetI-like"/>
    <property type="match status" value="1"/>
</dbReference>
<evidence type="ECO:0000313" key="9">
    <source>
        <dbReference type="EMBL" id="NYD53296.1"/>
    </source>
</evidence>
<organism evidence="9 10">
    <name type="scientific">Microbacterium pseudoresistens</name>
    <dbReference type="NCBI Taxonomy" id="640634"/>
    <lineage>
        <taxon>Bacteria</taxon>
        <taxon>Bacillati</taxon>
        <taxon>Actinomycetota</taxon>
        <taxon>Actinomycetes</taxon>
        <taxon>Micrococcales</taxon>
        <taxon>Microbacteriaceae</taxon>
        <taxon>Microbacterium</taxon>
    </lineage>
</organism>
<protein>
    <submittedName>
        <fullName evidence="9">Peptide/nickel transport system permease protein</fullName>
    </submittedName>
</protein>
<comment type="similarity">
    <text evidence="7">Belongs to the binding-protein-dependent transport system permease family.</text>
</comment>
<keyword evidence="2 7" id="KW-0813">Transport</keyword>
<evidence type="ECO:0000259" key="8">
    <source>
        <dbReference type="PROSITE" id="PS50928"/>
    </source>
</evidence>
<dbReference type="PROSITE" id="PS50928">
    <property type="entry name" value="ABC_TM1"/>
    <property type="match status" value="1"/>
</dbReference>
<reference evidence="9 10" key="1">
    <citation type="submission" date="2020-07" db="EMBL/GenBank/DDBJ databases">
        <title>Sequencing the genomes of 1000 actinobacteria strains.</title>
        <authorList>
            <person name="Klenk H.-P."/>
        </authorList>
    </citation>
    <scope>NUCLEOTIDE SEQUENCE [LARGE SCALE GENOMIC DNA]</scope>
    <source>
        <strain evidence="9 10">DSM 22185</strain>
    </source>
</reference>
<dbReference type="Proteomes" id="UP000552045">
    <property type="component" value="Unassembled WGS sequence"/>
</dbReference>
<comment type="subcellular location">
    <subcellularLocation>
        <location evidence="1 7">Cell membrane</location>
        <topology evidence="1 7">Multi-pass membrane protein</topology>
    </subcellularLocation>
</comment>
<evidence type="ECO:0000256" key="5">
    <source>
        <dbReference type="ARBA" id="ARBA00022989"/>
    </source>
</evidence>
<feature type="transmembrane region" description="Helical" evidence="7">
    <location>
        <begin position="268"/>
        <end position="288"/>
    </location>
</feature>
<gene>
    <name evidence="9" type="ORF">BKA02_000351</name>
</gene>
<keyword evidence="4 7" id="KW-0812">Transmembrane</keyword>
<keyword evidence="5 7" id="KW-1133">Transmembrane helix</keyword>
<dbReference type="GO" id="GO:0055085">
    <property type="term" value="P:transmembrane transport"/>
    <property type="evidence" value="ECO:0007669"/>
    <property type="project" value="InterPro"/>
</dbReference>
<evidence type="ECO:0000256" key="6">
    <source>
        <dbReference type="ARBA" id="ARBA00023136"/>
    </source>
</evidence>
<dbReference type="InterPro" id="IPR000515">
    <property type="entry name" value="MetI-like"/>
</dbReference>
<dbReference type="PANTHER" id="PTHR43386">
    <property type="entry name" value="OLIGOPEPTIDE TRANSPORT SYSTEM PERMEASE PROTEIN APPC"/>
    <property type="match status" value="1"/>
</dbReference>
<dbReference type="SUPFAM" id="SSF161098">
    <property type="entry name" value="MetI-like"/>
    <property type="match status" value="1"/>
</dbReference>
<feature type="domain" description="ABC transmembrane type-1" evidence="8">
    <location>
        <begin position="99"/>
        <end position="288"/>
    </location>
</feature>
<feature type="transmembrane region" description="Helical" evidence="7">
    <location>
        <begin position="103"/>
        <end position="127"/>
    </location>
</feature>
<keyword evidence="3" id="KW-1003">Cell membrane</keyword>
<dbReference type="CDD" id="cd06261">
    <property type="entry name" value="TM_PBP2"/>
    <property type="match status" value="1"/>
</dbReference>
<evidence type="ECO:0000313" key="10">
    <source>
        <dbReference type="Proteomes" id="UP000552045"/>
    </source>
</evidence>
<feature type="transmembrane region" description="Helical" evidence="7">
    <location>
        <begin position="139"/>
        <end position="158"/>
    </location>
</feature>
<name>A0A7Y9ET45_9MICO</name>
<evidence type="ECO:0000256" key="2">
    <source>
        <dbReference type="ARBA" id="ARBA00022448"/>
    </source>
</evidence>
<dbReference type="RefSeq" id="WP_179430702.1">
    <property type="nucleotide sequence ID" value="NZ_BAABLC010000003.1"/>
</dbReference>
<dbReference type="GO" id="GO:0005886">
    <property type="term" value="C:plasma membrane"/>
    <property type="evidence" value="ECO:0007669"/>
    <property type="project" value="UniProtKB-SubCell"/>
</dbReference>
<dbReference type="EMBL" id="JACCBH010000001">
    <property type="protein sequence ID" value="NYD53296.1"/>
    <property type="molecule type" value="Genomic_DNA"/>
</dbReference>